<dbReference type="SUPFAM" id="SSF50249">
    <property type="entry name" value="Nucleic acid-binding proteins"/>
    <property type="match status" value="1"/>
</dbReference>
<dbReference type="GO" id="GO:0015934">
    <property type="term" value="C:large ribosomal subunit"/>
    <property type="evidence" value="ECO:0007669"/>
    <property type="project" value="InterPro"/>
</dbReference>
<evidence type="ECO:0000256" key="4">
    <source>
        <dbReference type="ARBA" id="ARBA00035459"/>
    </source>
</evidence>
<dbReference type="InterPro" id="IPR005880">
    <property type="entry name" value="Ribosomal_uL2_bac/org-type"/>
</dbReference>
<dbReference type="GO" id="GO:0003723">
    <property type="term" value="F:RNA binding"/>
    <property type="evidence" value="ECO:0007669"/>
    <property type="project" value="InterPro"/>
</dbReference>
<feature type="domain" description="Large ribosomal subunit protein uL2 C-terminal" evidence="6">
    <location>
        <begin position="124"/>
        <end position="180"/>
    </location>
</feature>
<organism evidence="8">
    <name type="scientific">uncultured marine bacterium MedDCM-OCT-S05-C114</name>
    <dbReference type="NCBI Taxonomy" id="743063"/>
    <lineage>
        <taxon>Bacteria</taxon>
        <taxon>environmental samples</taxon>
    </lineage>
</organism>
<dbReference type="PANTHER" id="PTHR13691">
    <property type="entry name" value="RIBOSOMAL PROTEIN L2"/>
    <property type="match status" value="1"/>
</dbReference>
<comment type="similarity">
    <text evidence="1">Belongs to the universal ribosomal protein uL2 family.</text>
</comment>
<evidence type="ECO:0000259" key="6">
    <source>
        <dbReference type="SMART" id="SM01382"/>
    </source>
</evidence>
<dbReference type="Pfam" id="PF00181">
    <property type="entry name" value="Ribosomal_L2_N"/>
    <property type="match status" value="1"/>
</dbReference>
<dbReference type="SMART" id="SM01382">
    <property type="entry name" value="Ribosomal_L2_C"/>
    <property type="match status" value="1"/>
</dbReference>
<accession>D6PDD6</accession>
<dbReference type="Gene3D" id="2.30.30.30">
    <property type="match status" value="1"/>
</dbReference>
<feature type="region of interest" description="Disordered" evidence="5">
    <location>
        <begin position="27"/>
        <end position="54"/>
    </location>
</feature>
<dbReference type="PANTHER" id="PTHR13691:SF5">
    <property type="entry name" value="LARGE RIBOSOMAL SUBUNIT PROTEIN UL2M"/>
    <property type="match status" value="1"/>
</dbReference>
<evidence type="ECO:0000256" key="3">
    <source>
        <dbReference type="ARBA" id="ARBA00023274"/>
    </source>
</evidence>
<proteinExistence type="inferred from homology"/>
<reference evidence="8" key="1">
    <citation type="journal article" date="2010" name="ISME J.">
        <title>Metagenome of the Mediterranean deep chlorophyll maximum studied by direct and fosmid library 454 pyrosequencing.</title>
        <authorList>
            <person name="Ghai R."/>
            <person name="Martin-Cuadrado A.B."/>
            <person name="Molto A.G."/>
            <person name="Heredia I.G."/>
            <person name="Cabrera R."/>
            <person name="Martin J."/>
            <person name="Verdu M."/>
            <person name="Deschamps P."/>
            <person name="Moreira D."/>
            <person name="Lopez-Garcia P."/>
            <person name="Mira A."/>
            <person name="Rodriguez-Valera F."/>
        </authorList>
    </citation>
    <scope>NUCLEOTIDE SEQUENCE</scope>
</reference>
<evidence type="ECO:0000256" key="1">
    <source>
        <dbReference type="ARBA" id="ARBA00005636"/>
    </source>
</evidence>
<dbReference type="Pfam" id="PF03947">
    <property type="entry name" value="Ribosomal_L2_C"/>
    <property type="match status" value="1"/>
</dbReference>
<dbReference type="InterPro" id="IPR008991">
    <property type="entry name" value="Translation_prot_SH3-like_sf"/>
</dbReference>
<protein>
    <recommendedName>
        <fullName evidence="4">50S ribosomal protein L2</fullName>
    </recommendedName>
</protein>
<keyword evidence="2" id="KW-0689">Ribosomal protein</keyword>
<dbReference type="Gene3D" id="2.40.50.140">
    <property type="entry name" value="Nucleic acid-binding proteins"/>
    <property type="match status" value="1"/>
</dbReference>
<dbReference type="SMART" id="SM01383">
    <property type="entry name" value="Ribosomal_L2"/>
    <property type="match status" value="1"/>
</dbReference>
<dbReference type="InterPro" id="IPR022666">
    <property type="entry name" value="Ribosomal_uL2_RNA-bd_dom"/>
</dbReference>
<dbReference type="GO" id="GO:0003735">
    <property type="term" value="F:structural constituent of ribosome"/>
    <property type="evidence" value="ECO:0007669"/>
    <property type="project" value="InterPro"/>
</dbReference>
<dbReference type="EMBL" id="GU942995">
    <property type="protein sequence ID" value="ADD93737.1"/>
    <property type="molecule type" value="Genomic_DNA"/>
</dbReference>
<keyword evidence="3" id="KW-0687">Ribonucleoprotein</keyword>
<dbReference type="NCBIfam" id="TIGR01171">
    <property type="entry name" value="rplB_bact"/>
    <property type="match status" value="1"/>
</dbReference>
<feature type="compositionally biased region" description="Basic residues" evidence="5">
    <location>
        <begin position="33"/>
        <end position="42"/>
    </location>
</feature>
<dbReference type="GO" id="GO:0016740">
    <property type="term" value="F:transferase activity"/>
    <property type="evidence" value="ECO:0007669"/>
    <property type="project" value="InterPro"/>
</dbReference>
<evidence type="ECO:0000256" key="2">
    <source>
        <dbReference type="ARBA" id="ARBA00022980"/>
    </source>
</evidence>
<sequence>MPVLQQKPVTPSGRFYLKNKVEVSKKRPEKALTKGHHRKKGRNTYGRITSRRRGGGHKRLYRTIDFRRNRFDESAKVIAVEYDPNRTSHIALLEYSDGEKSYIICPDGVHEGDVLQSSENKIDFKTGNAMPLLHLPLGTKVHCVEMLPGAGAKIARTAGSSLRLISVDGDEASLKLPSGK</sequence>
<dbReference type="InterPro" id="IPR002171">
    <property type="entry name" value="Ribosomal_uL2"/>
</dbReference>
<name>D6PDD6_9BACT</name>
<dbReference type="InterPro" id="IPR014722">
    <property type="entry name" value="Rib_uL2_dom2"/>
</dbReference>
<dbReference type="InterPro" id="IPR022669">
    <property type="entry name" value="Ribosomal_uL2_C"/>
</dbReference>
<evidence type="ECO:0000313" key="8">
    <source>
        <dbReference type="EMBL" id="ADD93737.1"/>
    </source>
</evidence>
<dbReference type="InterPro" id="IPR012340">
    <property type="entry name" value="NA-bd_OB-fold"/>
</dbReference>
<evidence type="ECO:0000259" key="7">
    <source>
        <dbReference type="SMART" id="SM01383"/>
    </source>
</evidence>
<dbReference type="SUPFAM" id="SSF50104">
    <property type="entry name" value="Translation proteins SH3-like domain"/>
    <property type="match status" value="1"/>
</dbReference>
<feature type="domain" description="Large ribosomal subunit protein uL2 RNA-binding" evidence="7">
    <location>
        <begin position="41"/>
        <end position="117"/>
    </location>
</feature>
<dbReference type="AlphaFoldDB" id="D6PDD6"/>
<dbReference type="GO" id="GO:0006412">
    <property type="term" value="P:translation"/>
    <property type="evidence" value="ECO:0007669"/>
    <property type="project" value="InterPro"/>
</dbReference>
<evidence type="ECO:0000256" key="5">
    <source>
        <dbReference type="SAM" id="MobiDB-lite"/>
    </source>
</evidence>